<protein>
    <recommendedName>
        <fullName evidence="5">Transmembrane protein</fullName>
    </recommendedName>
</protein>
<feature type="region of interest" description="Disordered" evidence="1">
    <location>
        <begin position="144"/>
        <end position="175"/>
    </location>
</feature>
<dbReference type="AlphaFoldDB" id="Q54IJ4"/>
<dbReference type="KEGG" id="ddi:DDB_G0288737"/>
<dbReference type="GeneID" id="8626766"/>
<accession>Q54IJ4</accession>
<feature type="compositionally biased region" description="Basic and acidic residues" evidence="1">
    <location>
        <begin position="147"/>
        <end position="165"/>
    </location>
</feature>
<feature type="transmembrane region" description="Helical" evidence="2">
    <location>
        <begin position="66"/>
        <end position="85"/>
    </location>
</feature>
<gene>
    <name evidence="3" type="ORF">DDB_G0288737</name>
</gene>
<dbReference type="InParanoid" id="Q54IJ4"/>
<reference evidence="3 4" key="1">
    <citation type="journal article" date="2005" name="Nature">
        <title>The genome of the social amoeba Dictyostelium discoideum.</title>
        <authorList>
            <consortium name="The Dictyostelium discoideum Sequencing Consortium"/>
            <person name="Eichinger L."/>
            <person name="Pachebat J.A."/>
            <person name="Glockner G."/>
            <person name="Rajandream M.A."/>
            <person name="Sucgang R."/>
            <person name="Berriman M."/>
            <person name="Song J."/>
            <person name="Olsen R."/>
            <person name="Szafranski K."/>
            <person name="Xu Q."/>
            <person name="Tunggal B."/>
            <person name="Kummerfeld S."/>
            <person name="Madera M."/>
            <person name="Konfortov B.A."/>
            <person name="Rivero F."/>
            <person name="Bankier A.T."/>
            <person name="Lehmann R."/>
            <person name="Hamlin N."/>
            <person name="Davies R."/>
            <person name="Gaudet P."/>
            <person name="Fey P."/>
            <person name="Pilcher K."/>
            <person name="Chen G."/>
            <person name="Saunders D."/>
            <person name="Sodergren E."/>
            <person name="Davis P."/>
            <person name="Kerhornou A."/>
            <person name="Nie X."/>
            <person name="Hall N."/>
            <person name="Anjard C."/>
            <person name="Hemphill L."/>
            <person name="Bason N."/>
            <person name="Farbrother P."/>
            <person name="Desany B."/>
            <person name="Just E."/>
            <person name="Morio T."/>
            <person name="Rost R."/>
            <person name="Churcher C."/>
            <person name="Cooper J."/>
            <person name="Haydock S."/>
            <person name="van Driessche N."/>
            <person name="Cronin A."/>
            <person name="Goodhead I."/>
            <person name="Muzny D."/>
            <person name="Mourier T."/>
            <person name="Pain A."/>
            <person name="Lu M."/>
            <person name="Harper D."/>
            <person name="Lindsay R."/>
            <person name="Hauser H."/>
            <person name="James K."/>
            <person name="Quiles M."/>
            <person name="Madan Babu M."/>
            <person name="Saito T."/>
            <person name="Buchrieser C."/>
            <person name="Wardroper A."/>
            <person name="Felder M."/>
            <person name="Thangavelu M."/>
            <person name="Johnson D."/>
            <person name="Knights A."/>
            <person name="Loulseged H."/>
            <person name="Mungall K."/>
            <person name="Oliver K."/>
            <person name="Price C."/>
            <person name="Quail M.A."/>
            <person name="Urushihara H."/>
            <person name="Hernandez J."/>
            <person name="Rabbinowitsch E."/>
            <person name="Steffen D."/>
            <person name="Sanders M."/>
            <person name="Ma J."/>
            <person name="Kohara Y."/>
            <person name="Sharp S."/>
            <person name="Simmonds M."/>
            <person name="Spiegler S."/>
            <person name="Tivey A."/>
            <person name="Sugano S."/>
            <person name="White B."/>
            <person name="Walker D."/>
            <person name="Woodward J."/>
            <person name="Winckler T."/>
            <person name="Tanaka Y."/>
            <person name="Shaulsky G."/>
            <person name="Schleicher M."/>
            <person name="Weinstock G."/>
            <person name="Rosenthal A."/>
            <person name="Cox E.C."/>
            <person name="Chisholm R.L."/>
            <person name="Gibbs R."/>
            <person name="Loomis W.F."/>
            <person name="Platzer M."/>
            <person name="Kay R.R."/>
            <person name="Williams J."/>
            <person name="Dear P.H."/>
            <person name="Noegel A.A."/>
            <person name="Barrell B."/>
            <person name="Kuspa A."/>
        </authorList>
    </citation>
    <scope>NUCLEOTIDE SEQUENCE [LARGE SCALE GENOMIC DNA]</scope>
    <source>
        <strain evidence="3 4">AX4</strain>
    </source>
</reference>
<dbReference type="EMBL" id="AAFI02000120">
    <property type="protein sequence ID" value="EAL63100.1"/>
    <property type="molecule type" value="Genomic_DNA"/>
</dbReference>
<keyword evidence="4" id="KW-1185">Reference proteome</keyword>
<keyword evidence="2" id="KW-0812">Transmembrane</keyword>
<dbReference type="VEuPathDB" id="AmoebaDB:DDB_G0288737"/>
<keyword evidence="2" id="KW-1133">Transmembrane helix</keyword>
<name>Q54IJ4_DICDI</name>
<dbReference type="RefSeq" id="XP_636592.1">
    <property type="nucleotide sequence ID" value="XM_631500.1"/>
</dbReference>
<dbReference type="Proteomes" id="UP000002195">
    <property type="component" value="Unassembled WGS sequence"/>
</dbReference>
<evidence type="ECO:0000256" key="2">
    <source>
        <dbReference type="SAM" id="Phobius"/>
    </source>
</evidence>
<evidence type="ECO:0000313" key="4">
    <source>
        <dbReference type="Proteomes" id="UP000002195"/>
    </source>
</evidence>
<evidence type="ECO:0000256" key="1">
    <source>
        <dbReference type="SAM" id="MobiDB-lite"/>
    </source>
</evidence>
<sequence>MVLGDNENTIVSSKLILTTLTTKLISRYFKKEFKFSYFIYCLVYIIGKNIKFFRRDPDKKPSILKMNFLLLFVFSNVLSGVYYLYQDCNEIFSKNNDPDLYLIGLILLIFQDDSFPHVFIHITDLYLNITKFIEIRKQRKKEKKLNKKAEMHKKLQKKPFEKDLDGAGGDDSGEDDYFEEIMCVNKGEKEEYYESRKLKQKKN</sequence>
<organism evidence="3 4">
    <name type="scientific">Dictyostelium discoideum</name>
    <name type="common">Social amoeba</name>
    <dbReference type="NCBI Taxonomy" id="44689"/>
    <lineage>
        <taxon>Eukaryota</taxon>
        <taxon>Amoebozoa</taxon>
        <taxon>Evosea</taxon>
        <taxon>Eumycetozoa</taxon>
        <taxon>Dictyostelia</taxon>
        <taxon>Dictyosteliales</taxon>
        <taxon>Dictyosteliaceae</taxon>
        <taxon>Dictyostelium</taxon>
    </lineage>
</organism>
<proteinExistence type="predicted"/>
<feature type="transmembrane region" description="Helical" evidence="2">
    <location>
        <begin position="35"/>
        <end position="54"/>
    </location>
</feature>
<comment type="caution">
    <text evidence="3">The sequence shown here is derived from an EMBL/GenBank/DDBJ whole genome shotgun (WGS) entry which is preliminary data.</text>
</comment>
<evidence type="ECO:0008006" key="5">
    <source>
        <dbReference type="Google" id="ProtNLM"/>
    </source>
</evidence>
<evidence type="ECO:0000313" key="3">
    <source>
        <dbReference type="EMBL" id="EAL63100.1"/>
    </source>
</evidence>
<dbReference type="PaxDb" id="44689-DDB0216017"/>
<dbReference type="HOGENOM" id="CLU_1356856_0_0_1"/>
<dbReference type="dictyBase" id="DDB_G0288737"/>
<keyword evidence="2" id="KW-0472">Membrane</keyword>